<evidence type="ECO:0000313" key="3">
    <source>
        <dbReference type="EMBL" id="QVL30906.1"/>
    </source>
</evidence>
<sequence>MRIFFNLRSINAFLLLSMSLFASSGCGGGEKVVAVSGTVTHNGQPVPGLVISFVPEGKSELGVSSGQTDEQGKYSLKVVSTGRSGAVVGKHKVWVSMPREQPKFDDKEERNKNKKKGSNAPKPPVPPPDLAPIIKLYGSLEKSKLTVDVSDGSAIDLKLD</sequence>
<dbReference type="InterPro" id="IPR008964">
    <property type="entry name" value="Invasin/intimin_cell_adhesion"/>
</dbReference>
<keyword evidence="2" id="KW-0732">Signal</keyword>
<feature type="compositionally biased region" description="Pro residues" evidence="1">
    <location>
        <begin position="121"/>
        <end position="130"/>
    </location>
</feature>
<dbReference type="Gene3D" id="2.60.40.10">
    <property type="entry name" value="Immunoglobulins"/>
    <property type="match status" value="1"/>
</dbReference>
<dbReference type="SUPFAM" id="SSF49373">
    <property type="entry name" value="Invasin/intimin cell-adhesion fragments"/>
    <property type="match status" value="1"/>
</dbReference>
<organism evidence="3 4">
    <name type="scientific">Telmatocola sphagniphila</name>
    <dbReference type="NCBI Taxonomy" id="1123043"/>
    <lineage>
        <taxon>Bacteria</taxon>
        <taxon>Pseudomonadati</taxon>
        <taxon>Planctomycetota</taxon>
        <taxon>Planctomycetia</taxon>
        <taxon>Gemmatales</taxon>
        <taxon>Gemmataceae</taxon>
    </lineage>
</organism>
<keyword evidence="3" id="KW-0378">Hydrolase</keyword>
<dbReference type="KEGG" id="tsph:KIH39_18905"/>
<name>A0A8E6B4D4_9BACT</name>
<evidence type="ECO:0000313" key="4">
    <source>
        <dbReference type="Proteomes" id="UP000676194"/>
    </source>
</evidence>
<keyword evidence="3" id="KW-0121">Carboxypeptidase</keyword>
<protein>
    <submittedName>
        <fullName evidence="3">Carboxypeptidase regulatory-like domain-containing protein</fullName>
    </submittedName>
</protein>
<dbReference type="AlphaFoldDB" id="A0A8E6B4D4"/>
<proteinExistence type="predicted"/>
<feature type="signal peptide" evidence="2">
    <location>
        <begin position="1"/>
        <end position="24"/>
    </location>
</feature>
<accession>A0A8E6B4D4</accession>
<dbReference type="RefSeq" id="WP_213494788.1">
    <property type="nucleotide sequence ID" value="NZ_CP074694.1"/>
</dbReference>
<feature type="region of interest" description="Disordered" evidence="1">
    <location>
        <begin position="96"/>
        <end position="131"/>
    </location>
</feature>
<dbReference type="EMBL" id="CP074694">
    <property type="protein sequence ID" value="QVL30906.1"/>
    <property type="molecule type" value="Genomic_DNA"/>
</dbReference>
<keyword evidence="4" id="KW-1185">Reference proteome</keyword>
<feature type="compositionally biased region" description="Basic and acidic residues" evidence="1">
    <location>
        <begin position="100"/>
        <end position="111"/>
    </location>
</feature>
<dbReference type="InterPro" id="IPR013783">
    <property type="entry name" value="Ig-like_fold"/>
</dbReference>
<dbReference type="PROSITE" id="PS51257">
    <property type="entry name" value="PROKAR_LIPOPROTEIN"/>
    <property type="match status" value="1"/>
</dbReference>
<dbReference type="GO" id="GO:0004180">
    <property type="term" value="F:carboxypeptidase activity"/>
    <property type="evidence" value="ECO:0007669"/>
    <property type="project" value="UniProtKB-KW"/>
</dbReference>
<evidence type="ECO:0000256" key="1">
    <source>
        <dbReference type="SAM" id="MobiDB-lite"/>
    </source>
</evidence>
<feature type="chain" id="PRO_5034993583" evidence="2">
    <location>
        <begin position="25"/>
        <end position="160"/>
    </location>
</feature>
<evidence type="ECO:0000256" key="2">
    <source>
        <dbReference type="SAM" id="SignalP"/>
    </source>
</evidence>
<gene>
    <name evidence="3" type="ORF">KIH39_18905</name>
</gene>
<dbReference type="Proteomes" id="UP000676194">
    <property type="component" value="Chromosome"/>
</dbReference>
<reference evidence="3" key="1">
    <citation type="submission" date="2021-05" db="EMBL/GenBank/DDBJ databases">
        <title>Complete genome sequence of the cellulolytic planctomycete Telmatocola sphagniphila SP2T and characterization of the first cellulase from planctomycetes.</title>
        <authorList>
            <person name="Rakitin A.L."/>
            <person name="Beletsky A.V."/>
            <person name="Naumoff D.G."/>
            <person name="Kulichevskaya I.S."/>
            <person name="Mardanov A.V."/>
            <person name="Ravin N.V."/>
            <person name="Dedysh S.N."/>
        </authorList>
    </citation>
    <scope>NUCLEOTIDE SEQUENCE</scope>
    <source>
        <strain evidence="3">SP2T</strain>
    </source>
</reference>
<keyword evidence="3" id="KW-0645">Protease</keyword>